<proteinExistence type="predicted"/>
<feature type="region of interest" description="Disordered" evidence="1">
    <location>
        <begin position="78"/>
        <end position="116"/>
    </location>
</feature>
<dbReference type="AlphaFoldDB" id="A0A8H5BSU3"/>
<organism evidence="2 3">
    <name type="scientific">Psilocybe cf. subviscida</name>
    <dbReference type="NCBI Taxonomy" id="2480587"/>
    <lineage>
        <taxon>Eukaryota</taxon>
        <taxon>Fungi</taxon>
        <taxon>Dikarya</taxon>
        <taxon>Basidiomycota</taxon>
        <taxon>Agaricomycotina</taxon>
        <taxon>Agaricomycetes</taxon>
        <taxon>Agaricomycetidae</taxon>
        <taxon>Agaricales</taxon>
        <taxon>Agaricineae</taxon>
        <taxon>Strophariaceae</taxon>
        <taxon>Psilocybe</taxon>
    </lineage>
</organism>
<evidence type="ECO:0000313" key="2">
    <source>
        <dbReference type="EMBL" id="KAF5328581.1"/>
    </source>
</evidence>
<feature type="compositionally biased region" description="Basic and acidic residues" evidence="1">
    <location>
        <begin position="78"/>
        <end position="98"/>
    </location>
</feature>
<name>A0A8H5BSU3_9AGAR</name>
<sequence length="116" mass="12834">MVVALANSPFLGVSMSSTDDINKKLSYIQLVHAPSCPRLPVIFCASPPAAGSSMLCSLGLSQQRIFLSRAWREQPEPYKDDERNFYEGHEGDRWEDKANASAGNGCLDEGQHVEEY</sequence>
<comment type="caution">
    <text evidence="2">The sequence shown here is derived from an EMBL/GenBank/DDBJ whole genome shotgun (WGS) entry which is preliminary data.</text>
</comment>
<evidence type="ECO:0000256" key="1">
    <source>
        <dbReference type="SAM" id="MobiDB-lite"/>
    </source>
</evidence>
<evidence type="ECO:0000313" key="3">
    <source>
        <dbReference type="Proteomes" id="UP000567179"/>
    </source>
</evidence>
<reference evidence="2 3" key="1">
    <citation type="journal article" date="2020" name="ISME J.">
        <title>Uncovering the hidden diversity of litter-decomposition mechanisms in mushroom-forming fungi.</title>
        <authorList>
            <person name="Floudas D."/>
            <person name="Bentzer J."/>
            <person name="Ahren D."/>
            <person name="Johansson T."/>
            <person name="Persson P."/>
            <person name="Tunlid A."/>
        </authorList>
    </citation>
    <scope>NUCLEOTIDE SEQUENCE [LARGE SCALE GENOMIC DNA]</scope>
    <source>
        <strain evidence="2 3">CBS 101986</strain>
    </source>
</reference>
<gene>
    <name evidence="2" type="ORF">D9619_011476</name>
</gene>
<dbReference type="Proteomes" id="UP000567179">
    <property type="component" value="Unassembled WGS sequence"/>
</dbReference>
<dbReference type="EMBL" id="JAACJJ010000003">
    <property type="protein sequence ID" value="KAF5328581.1"/>
    <property type="molecule type" value="Genomic_DNA"/>
</dbReference>
<accession>A0A8H5BSU3</accession>
<protein>
    <submittedName>
        <fullName evidence="2">Uncharacterized protein</fullName>
    </submittedName>
</protein>
<keyword evidence="3" id="KW-1185">Reference proteome</keyword>